<accession>A0AA45R4J7</accession>
<dbReference type="EMBL" id="CP073249">
    <property type="protein sequence ID" value="QUF04695.1"/>
    <property type="molecule type" value="Genomic_DNA"/>
</dbReference>
<evidence type="ECO:0000313" key="1">
    <source>
        <dbReference type="EMBL" id="QUF04695.1"/>
    </source>
</evidence>
<proteinExistence type="predicted"/>
<organism evidence="1 2">
    <name type="scientific">Actinosynnema pretiosum subsp. pretiosum</name>
    <dbReference type="NCBI Taxonomy" id="103721"/>
    <lineage>
        <taxon>Bacteria</taxon>
        <taxon>Bacillati</taxon>
        <taxon>Actinomycetota</taxon>
        <taxon>Actinomycetes</taxon>
        <taxon>Pseudonocardiales</taxon>
        <taxon>Pseudonocardiaceae</taxon>
        <taxon>Actinosynnema</taxon>
    </lineage>
</organism>
<sequence>MERTLLRCQADEEREIHFRQLAVTCVGHLGRMRGTLGPDVVGRLHELLRSEVFSGVAEDALDDTATITGWRSCFTLILPNRPWVVIAPTGDVETESQIAVVESSGHVVRRVSARDVQAPEDPFKDLRGDSGVFCFVIDHTEALEELDFFPRLVSTLCDVADRVNTQDQPDDRPETVLHFVLSGAHTQRSEEALACLRTEGRTVARHGKYLLVG</sequence>
<dbReference type="AlphaFoldDB" id="A0AA45R4J7"/>
<evidence type="ECO:0000313" key="2">
    <source>
        <dbReference type="Proteomes" id="UP000677152"/>
    </source>
</evidence>
<name>A0AA45R4J7_9PSEU</name>
<reference evidence="1" key="1">
    <citation type="submission" date="2021-04" db="EMBL/GenBank/DDBJ databases">
        <title>Genomic sequence of Actinosynnema pretiosum subsp. pretiosum ATCC 31280 (C-14919).</title>
        <authorList>
            <person name="Bai L."/>
            <person name="Wang X."/>
            <person name="Xiao Y."/>
        </authorList>
    </citation>
    <scope>NUCLEOTIDE SEQUENCE</scope>
    <source>
        <strain evidence="1">ATCC 31280</strain>
    </source>
</reference>
<protein>
    <submittedName>
        <fullName evidence="1">Uncharacterized protein</fullName>
    </submittedName>
</protein>
<gene>
    <name evidence="1" type="ORF">KCV87_00685</name>
</gene>
<dbReference type="Proteomes" id="UP000677152">
    <property type="component" value="Chromosome"/>
</dbReference>